<evidence type="ECO:0000256" key="1">
    <source>
        <dbReference type="SAM" id="Phobius"/>
    </source>
</evidence>
<accession>A0ABY8C1F8</accession>
<dbReference type="RefSeq" id="WP_275278414.1">
    <property type="nucleotide sequence ID" value="NZ_CP119108.1"/>
</dbReference>
<keyword evidence="3" id="KW-1185">Reference proteome</keyword>
<dbReference type="Proteomes" id="UP001214553">
    <property type="component" value="Chromosome"/>
</dbReference>
<keyword evidence="1" id="KW-0472">Membrane</keyword>
<proteinExistence type="predicted"/>
<gene>
    <name evidence="2" type="ORF">PU630_00580</name>
</gene>
<evidence type="ECO:0000313" key="2">
    <source>
        <dbReference type="EMBL" id="WEG09090.1"/>
    </source>
</evidence>
<organism evidence="2 3">
    <name type="scientific">Microbacterium horticulturae</name>
    <dbReference type="NCBI Taxonomy" id="3028316"/>
    <lineage>
        <taxon>Bacteria</taxon>
        <taxon>Bacillati</taxon>
        <taxon>Actinomycetota</taxon>
        <taxon>Actinomycetes</taxon>
        <taxon>Micrococcales</taxon>
        <taxon>Microbacteriaceae</taxon>
        <taxon>Microbacterium</taxon>
    </lineage>
</organism>
<dbReference type="EMBL" id="CP119108">
    <property type="protein sequence ID" value="WEG09090.1"/>
    <property type="molecule type" value="Genomic_DNA"/>
</dbReference>
<sequence>MVEEADKPAPSAPAELIEESVETVSVRRAPKMLVFLVLGAALGVLAALIFTYGFGVFDATGAEQSAYSAVSYTSGQVFGFLVLVCGVVGVALGGIVALILERTVGRRTREVQVGRERVTTVD</sequence>
<keyword evidence="1" id="KW-0812">Transmembrane</keyword>
<name>A0ABY8C1F8_9MICO</name>
<reference evidence="2 3" key="1">
    <citation type="submission" date="2023-03" db="EMBL/GenBank/DDBJ databases">
        <title>Genome sequence of Microbacterium sp. KACC 23027.</title>
        <authorList>
            <person name="Kim S."/>
            <person name="Heo J."/>
            <person name="Kwon S.-W."/>
        </authorList>
    </citation>
    <scope>NUCLEOTIDE SEQUENCE [LARGE SCALE GENOMIC DNA]</scope>
    <source>
        <strain evidence="2 3">KACC 23027</strain>
    </source>
</reference>
<keyword evidence="1" id="KW-1133">Transmembrane helix</keyword>
<feature type="transmembrane region" description="Helical" evidence="1">
    <location>
        <begin position="77"/>
        <end position="100"/>
    </location>
</feature>
<evidence type="ECO:0000313" key="3">
    <source>
        <dbReference type="Proteomes" id="UP001214553"/>
    </source>
</evidence>
<feature type="transmembrane region" description="Helical" evidence="1">
    <location>
        <begin position="33"/>
        <end position="57"/>
    </location>
</feature>
<protein>
    <submittedName>
        <fullName evidence="2">Potassium transporter Trk</fullName>
    </submittedName>
</protein>